<evidence type="ECO:0000313" key="2">
    <source>
        <dbReference type="EMBL" id="CUM84041.1"/>
    </source>
</evidence>
<reference evidence="3 4" key="1">
    <citation type="submission" date="2015-09" db="EMBL/GenBank/DDBJ databases">
        <authorList>
            <consortium name="Pathogen Informatics"/>
        </authorList>
    </citation>
    <scope>NUCLEOTIDE SEQUENCE [LARGE SCALE GENOMIC DNA]</scope>
    <source>
        <strain evidence="1 4">2789STDY5608868</strain>
        <strain evidence="2 3">2789STDY5834959</strain>
    </source>
</reference>
<name>A0A173S1G8_ANAHA</name>
<evidence type="ECO:0000313" key="1">
    <source>
        <dbReference type="EMBL" id="CUM79250.1"/>
    </source>
</evidence>
<proteinExistence type="predicted"/>
<evidence type="ECO:0008006" key="5">
    <source>
        <dbReference type="Google" id="ProtNLM"/>
    </source>
</evidence>
<sequence length="88" mass="10156">MLTILNSESLWIGTDMIQFNAIRDILDREKIKYKYKTYNHLGEWAGSGTLRGNFGSVGNPTSQSIQYEIFVARKDLEKAQAVMWNLLR</sequence>
<evidence type="ECO:0000313" key="4">
    <source>
        <dbReference type="Proteomes" id="UP000095598"/>
    </source>
</evidence>
<evidence type="ECO:0000313" key="3">
    <source>
        <dbReference type="Proteomes" id="UP000095553"/>
    </source>
</evidence>
<dbReference type="AlphaFoldDB" id="A0A173S1G8"/>
<dbReference type="EMBL" id="CYXT01000003">
    <property type="protein sequence ID" value="CUM79250.1"/>
    <property type="molecule type" value="Genomic_DNA"/>
</dbReference>
<dbReference type="Proteomes" id="UP000095598">
    <property type="component" value="Unassembled WGS sequence"/>
</dbReference>
<organism evidence="2 3">
    <name type="scientific">Anaerostipes hadrus</name>
    <dbReference type="NCBI Taxonomy" id="649756"/>
    <lineage>
        <taxon>Bacteria</taxon>
        <taxon>Bacillati</taxon>
        <taxon>Bacillota</taxon>
        <taxon>Clostridia</taxon>
        <taxon>Lachnospirales</taxon>
        <taxon>Lachnospiraceae</taxon>
        <taxon>Anaerostipes</taxon>
    </lineage>
</organism>
<accession>A0A173S1G8</accession>
<dbReference type="RefSeq" id="WP_009265063.1">
    <property type="nucleotide sequence ID" value="NZ_BAABXM010000001.1"/>
</dbReference>
<gene>
    <name evidence="1" type="ORF">ERS852425_00637</name>
    <name evidence="2" type="ORF">ERS852571_00897</name>
</gene>
<dbReference type="EMBL" id="CYXY01000004">
    <property type="protein sequence ID" value="CUM84041.1"/>
    <property type="molecule type" value="Genomic_DNA"/>
</dbReference>
<protein>
    <recommendedName>
        <fullName evidence="5">DUF2007 domain-containing protein</fullName>
    </recommendedName>
</protein>
<dbReference type="Proteomes" id="UP000095553">
    <property type="component" value="Unassembled WGS sequence"/>
</dbReference>